<organism evidence="1">
    <name type="scientific">Nicotiana tabacum</name>
    <name type="common">Common tobacco</name>
    <dbReference type="NCBI Taxonomy" id="4097"/>
    <lineage>
        <taxon>Eukaryota</taxon>
        <taxon>Viridiplantae</taxon>
        <taxon>Streptophyta</taxon>
        <taxon>Embryophyta</taxon>
        <taxon>Tracheophyta</taxon>
        <taxon>Spermatophyta</taxon>
        <taxon>Magnoliopsida</taxon>
        <taxon>eudicotyledons</taxon>
        <taxon>Gunneridae</taxon>
        <taxon>Pentapetalae</taxon>
        <taxon>asterids</taxon>
        <taxon>lamiids</taxon>
        <taxon>Solanales</taxon>
        <taxon>Solanaceae</taxon>
        <taxon>Nicotianoideae</taxon>
        <taxon>Nicotianeae</taxon>
        <taxon>Nicotiana</taxon>
    </lineage>
</organism>
<dbReference type="PANTHER" id="PTHR46890">
    <property type="entry name" value="NON-LTR RETROLELEMENT REVERSE TRANSCRIPTASE-LIKE PROTEIN-RELATED"/>
    <property type="match status" value="1"/>
</dbReference>
<evidence type="ECO:0000313" key="1">
    <source>
        <dbReference type="RefSeq" id="XP_016501785.1"/>
    </source>
</evidence>
<evidence type="ECO:0008006" key="2">
    <source>
        <dbReference type="Google" id="ProtNLM"/>
    </source>
</evidence>
<dbReference type="KEGG" id="nta:107820081"/>
<name>A0A1S4CKQ1_TOBAC</name>
<dbReference type="PaxDb" id="4097-A0A1S4CKQ1"/>
<protein>
    <recommendedName>
        <fullName evidence="2">Reverse transcriptase domain-containing protein</fullName>
    </recommendedName>
</protein>
<dbReference type="AlphaFoldDB" id="A0A1S4CKQ1"/>
<accession>A0A1S4CKQ1</accession>
<gene>
    <name evidence="1" type="primary">LOC107820081</name>
</gene>
<reference evidence="1" key="1">
    <citation type="submission" date="2025-08" db="UniProtKB">
        <authorList>
            <consortium name="RefSeq"/>
        </authorList>
    </citation>
    <scope>IDENTIFICATION</scope>
</reference>
<dbReference type="PANTHER" id="PTHR46890:SF23">
    <property type="entry name" value="OS12G0211100 PROTEIN"/>
    <property type="match status" value="1"/>
</dbReference>
<dbReference type="OrthoDB" id="1113074at2759"/>
<dbReference type="RefSeq" id="XP_016501785.1">
    <property type="nucleotide sequence ID" value="XM_016646299.1"/>
</dbReference>
<sequence>MGTSAKELPAINKLIMQQGPKFTHEQQLALCKEVTTTESYDILCSIGDDKAPIVDGYNAIFFKKTWHIIKEEINQDVLVFFTTGKLYIALNCTALILISKSENLLKAGFIPGRKIGDNIILAHELVQAYTRKHMSPRLNYYILVNGEPTEPFDAARGLRQGNPMSPFLFAIAMEYLSRQLNILKNEKTFKFHPKYAKMGITHFVLCK</sequence>
<dbReference type="InterPro" id="IPR052343">
    <property type="entry name" value="Retrotransposon-Effector_Assoc"/>
</dbReference>
<proteinExistence type="predicted"/>
<dbReference type="STRING" id="4097.A0A1S4CKQ1"/>